<keyword evidence="1" id="KW-0349">Heme</keyword>
<dbReference type="Proteomes" id="UP001218638">
    <property type="component" value="Chromosome"/>
</dbReference>
<evidence type="ECO:0000256" key="3">
    <source>
        <dbReference type="ARBA" id="ARBA00023004"/>
    </source>
</evidence>
<dbReference type="SUPFAM" id="SSF46626">
    <property type="entry name" value="Cytochrome c"/>
    <property type="match status" value="1"/>
</dbReference>
<evidence type="ECO:0000259" key="6">
    <source>
        <dbReference type="Pfam" id="PF20601"/>
    </source>
</evidence>
<dbReference type="GO" id="GO:0020037">
    <property type="term" value="F:heme binding"/>
    <property type="evidence" value="ECO:0007669"/>
    <property type="project" value="InterPro"/>
</dbReference>
<reference evidence="7" key="1">
    <citation type="submission" date="2023-03" db="EMBL/GenBank/DDBJ databases">
        <title>Lomoglobus Profundus gen. nov., sp. nov., a novel member of the phylum Verrucomicrobia, isolated from deep-marine sediment of South China Sea.</title>
        <authorList>
            <person name="Ahmad T."/>
            <person name="Ishaq S.E."/>
            <person name="Wang F."/>
        </authorList>
    </citation>
    <scope>NUCLEOTIDE SEQUENCE</scope>
    <source>
        <strain evidence="7">LMO-M01</strain>
    </source>
</reference>
<dbReference type="AlphaFoldDB" id="A0AAE9ZY43"/>
<dbReference type="PANTHER" id="PTHR33546">
    <property type="entry name" value="LARGE, MULTIFUNCTIONAL SECRETED PROTEIN-RELATED"/>
    <property type="match status" value="1"/>
</dbReference>
<name>A0AAE9ZY43_9BACT</name>
<feature type="domain" description="DUF6797" evidence="6">
    <location>
        <begin position="82"/>
        <end position="196"/>
    </location>
</feature>
<dbReference type="InterPro" id="IPR009056">
    <property type="entry name" value="Cyt_c-like_dom"/>
</dbReference>
<sequence length="893" mass="97692">MRPLPPRFSTLVLLALGGAIHGANIPEHLAREDTPYYQDYRQPDFPFVEATLDLRGLAPAGNTTNLVPRALVLPLGDDVYVGFDTELLRVAAIWHGDFITPHGMAMLSYAVPLRKLSGGQSRLPQPQGRIVAATGLYPGWQPAADVSFDDPRPRGPDPEELGRGPLPTTDGRWRAIDDHGSAATLHYTLGPVAVTEQFSAHHHETRPFVVRRIELAPHDQPLVCIAAELDENVDTVPTRFAAHGAALTVADGRHIIASIAPSADPQIINIIYALDGQDVPHDLPLSDTFVSTSVNRAELTATTHMVEGVPQGSYAVDELAIPYPNPWQRRIRPMDIDFYPSGEAVMVTYDGDVFRMAGLNANSDEPVTMRRIATGLCEPQSITLRGDEIFVFTRLGLIRLLDLDGDDDTDRYEMFSNDFVQSAETRAFPLSMVPRADGGFLLSIGGQQEAHAAPHAGRVLEIDATGKFVRVYAEGLRNGYLSEFGESGRIIATDQQGNWVPATPMLEILPGNFYGFEPGTTHSRNTPPVPLWIPHRFAQSGIDLVTVPTDNRSLGDLAGSVLMLDFYKPSVVKILTGPADPIRQAVAVPLPVNFEVPLIKGEISPLDGMAYFGGMQIWSCIAPRIEGLCRLRAVESHDALPVAAEAHAEGLRLQFSRPLDPAHALEPSHYQVTSWSYRRTAQYGSGYYRADGEPGVDAALVHSVFLSSDRTTVFLAIDGMVPVEQLELIYDQPDGSSQKVFFTINALAPLDASTRASLGVEDFTALFASAPAPRETIHRTVSLSVERGREIYTQFACAGCHSLDGTTEGFSGPSWKNIYQTRRPLTNGRRRMANSNYLRDAIMDPTRDIVAGYDQSDVAMPSYRGILNADDVDSLIMFLETLRDTPPEPADPR</sequence>
<dbReference type="PANTHER" id="PTHR33546:SF1">
    <property type="entry name" value="LARGE, MULTIFUNCTIONAL SECRETED PROTEIN"/>
    <property type="match status" value="1"/>
</dbReference>
<evidence type="ECO:0000256" key="4">
    <source>
        <dbReference type="SAM" id="MobiDB-lite"/>
    </source>
</evidence>
<proteinExistence type="predicted"/>
<keyword evidence="3" id="KW-0408">Iron</keyword>
<dbReference type="GO" id="GO:0009055">
    <property type="term" value="F:electron transfer activity"/>
    <property type="evidence" value="ECO:0007669"/>
    <property type="project" value="InterPro"/>
</dbReference>
<gene>
    <name evidence="7" type="ORF">PXH66_13250</name>
</gene>
<dbReference type="GO" id="GO:0046872">
    <property type="term" value="F:metal ion binding"/>
    <property type="evidence" value="ECO:0007669"/>
    <property type="project" value="UniProtKB-KW"/>
</dbReference>
<feature type="domain" description="Cytochrome c" evidence="5">
    <location>
        <begin position="785"/>
        <end position="882"/>
    </location>
</feature>
<organism evidence="7 8">
    <name type="scientific">Synoicihabitans lomoniglobus</name>
    <dbReference type="NCBI Taxonomy" id="2909285"/>
    <lineage>
        <taxon>Bacteria</taxon>
        <taxon>Pseudomonadati</taxon>
        <taxon>Verrucomicrobiota</taxon>
        <taxon>Opitutia</taxon>
        <taxon>Opitutales</taxon>
        <taxon>Opitutaceae</taxon>
        <taxon>Synoicihabitans</taxon>
    </lineage>
</organism>
<evidence type="ECO:0000256" key="2">
    <source>
        <dbReference type="ARBA" id="ARBA00022723"/>
    </source>
</evidence>
<evidence type="ECO:0000259" key="5">
    <source>
        <dbReference type="Pfam" id="PF00034"/>
    </source>
</evidence>
<dbReference type="InterPro" id="IPR011042">
    <property type="entry name" value="6-blade_b-propeller_TolB-like"/>
</dbReference>
<dbReference type="Gene3D" id="1.10.760.10">
    <property type="entry name" value="Cytochrome c-like domain"/>
    <property type="match status" value="1"/>
</dbReference>
<evidence type="ECO:0000256" key="1">
    <source>
        <dbReference type="ARBA" id="ARBA00022617"/>
    </source>
</evidence>
<dbReference type="Gene3D" id="2.120.10.30">
    <property type="entry name" value="TolB, C-terminal domain"/>
    <property type="match status" value="1"/>
</dbReference>
<evidence type="ECO:0000313" key="8">
    <source>
        <dbReference type="Proteomes" id="UP001218638"/>
    </source>
</evidence>
<dbReference type="InterPro" id="IPR036909">
    <property type="entry name" value="Cyt_c-like_dom_sf"/>
</dbReference>
<dbReference type="Pfam" id="PF00034">
    <property type="entry name" value="Cytochrom_C"/>
    <property type="match status" value="1"/>
</dbReference>
<dbReference type="EMBL" id="CP119075">
    <property type="protein sequence ID" value="WED63298.1"/>
    <property type="molecule type" value="Genomic_DNA"/>
</dbReference>
<evidence type="ECO:0000313" key="7">
    <source>
        <dbReference type="EMBL" id="WED63298.1"/>
    </source>
</evidence>
<dbReference type="Pfam" id="PF20601">
    <property type="entry name" value="DUF6797"/>
    <property type="match status" value="1"/>
</dbReference>
<keyword evidence="8" id="KW-1185">Reference proteome</keyword>
<feature type="region of interest" description="Disordered" evidence="4">
    <location>
        <begin position="144"/>
        <end position="171"/>
    </location>
</feature>
<keyword evidence="2" id="KW-0479">Metal-binding</keyword>
<feature type="compositionally biased region" description="Basic and acidic residues" evidence="4">
    <location>
        <begin position="149"/>
        <end position="162"/>
    </location>
</feature>
<accession>A0AAE9ZY43</accession>
<protein>
    <submittedName>
        <fullName evidence="7">Cytochrome c</fullName>
    </submittedName>
</protein>
<dbReference type="InterPro" id="IPR046476">
    <property type="entry name" value="DUF6797"/>
</dbReference>
<dbReference type="RefSeq" id="WP_330928650.1">
    <property type="nucleotide sequence ID" value="NZ_CP119075.1"/>
</dbReference>
<dbReference type="KEGG" id="slom:PXH66_13250"/>
<dbReference type="SUPFAM" id="SSF63829">
    <property type="entry name" value="Calcium-dependent phosphotriesterase"/>
    <property type="match status" value="1"/>
</dbReference>